<dbReference type="Proteomes" id="UP001347796">
    <property type="component" value="Unassembled WGS sequence"/>
</dbReference>
<proteinExistence type="predicted"/>
<reference evidence="1 2" key="1">
    <citation type="submission" date="2024-01" db="EMBL/GenBank/DDBJ databases">
        <title>The genome of the rayed Mediterranean limpet Patella caerulea (Linnaeus, 1758).</title>
        <authorList>
            <person name="Anh-Thu Weber A."/>
            <person name="Halstead-Nussloch G."/>
        </authorList>
    </citation>
    <scope>NUCLEOTIDE SEQUENCE [LARGE SCALE GENOMIC DNA]</scope>
    <source>
        <strain evidence="1">AATW-2023a</strain>
        <tissue evidence="1">Whole specimen</tissue>
    </source>
</reference>
<dbReference type="AlphaFoldDB" id="A0AAN8JAS7"/>
<evidence type="ECO:0000313" key="1">
    <source>
        <dbReference type="EMBL" id="KAK6172596.1"/>
    </source>
</evidence>
<name>A0AAN8JAS7_PATCE</name>
<keyword evidence="2" id="KW-1185">Reference proteome</keyword>
<organism evidence="1 2">
    <name type="scientific">Patella caerulea</name>
    <name type="common">Rayed Mediterranean limpet</name>
    <dbReference type="NCBI Taxonomy" id="87958"/>
    <lineage>
        <taxon>Eukaryota</taxon>
        <taxon>Metazoa</taxon>
        <taxon>Spiralia</taxon>
        <taxon>Lophotrochozoa</taxon>
        <taxon>Mollusca</taxon>
        <taxon>Gastropoda</taxon>
        <taxon>Patellogastropoda</taxon>
        <taxon>Patelloidea</taxon>
        <taxon>Patellidae</taxon>
        <taxon>Patella</taxon>
    </lineage>
</organism>
<comment type="caution">
    <text evidence="1">The sequence shown here is derived from an EMBL/GenBank/DDBJ whole genome shotgun (WGS) entry which is preliminary data.</text>
</comment>
<accession>A0AAN8JAS7</accession>
<protein>
    <submittedName>
        <fullName evidence="1">Uncharacterized protein</fullName>
    </submittedName>
</protein>
<evidence type="ECO:0000313" key="2">
    <source>
        <dbReference type="Proteomes" id="UP001347796"/>
    </source>
</evidence>
<dbReference type="EMBL" id="JAZGQO010000011">
    <property type="protein sequence ID" value="KAK6172596.1"/>
    <property type="molecule type" value="Genomic_DNA"/>
</dbReference>
<sequence>MAQFGENDGFYSASYDQQIPGYEMGQTNFGQEQQFGQFDYNQGYPPSGNAQYSGSIFTPQAAPVYTAPPGGPEDYENEPPLMEELGINFDHILQKVGQIYFK</sequence>
<gene>
    <name evidence="1" type="ORF">SNE40_016219</name>
</gene>